<accession>W9ZXY0</accession>
<dbReference type="HOGENOM" id="CLU_2038188_0_0_1"/>
<name>W9ZXY0_FUSOX</name>
<feature type="compositionally biased region" description="Basic and acidic residues" evidence="1">
    <location>
        <begin position="106"/>
        <end position="121"/>
    </location>
</feature>
<dbReference type="AlphaFoldDB" id="W9ZXY0"/>
<gene>
    <name evidence="3" type="ORF">FOMG_10700</name>
</gene>
<evidence type="ECO:0000256" key="2">
    <source>
        <dbReference type="SAM" id="Phobius"/>
    </source>
</evidence>
<feature type="transmembrane region" description="Helical" evidence="2">
    <location>
        <begin position="6"/>
        <end position="27"/>
    </location>
</feature>
<protein>
    <submittedName>
        <fullName evidence="3">Uncharacterized protein</fullName>
    </submittedName>
</protein>
<dbReference type="Proteomes" id="UP000030703">
    <property type="component" value="Unassembled WGS sequence"/>
</dbReference>
<dbReference type="OrthoDB" id="5429740at2759"/>
<proteinExistence type="predicted"/>
<keyword evidence="2" id="KW-1133">Transmembrane helix</keyword>
<dbReference type="EMBL" id="JH659336">
    <property type="protein sequence ID" value="EXK33422.1"/>
    <property type="molecule type" value="Genomic_DNA"/>
</dbReference>
<evidence type="ECO:0000313" key="3">
    <source>
        <dbReference type="EMBL" id="EXK33422.1"/>
    </source>
</evidence>
<evidence type="ECO:0000256" key="1">
    <source>
        <dbReference type="SAM" id="MobiDB-lite"/>
    </source>
</evidence>
<organism evidence="3">
    <name type="scientific">Fusarium oxysporum f. sp. melonis 26406</name>
    <dbReference type="NCBI Taxonomy" id="1089452"/>
    <lineage>
        <taxon>Eukaryota</taxon>
        <taxon>Fungi</taxon>
        <taxon>Dikarya</taxon>
        <taxon>Ascomycota</taxon>
        <taxon>Pezizomycotina</taxon>
        <taxon>Sordariomycetes</taxon>
        <taxon>Hypocreomycetidae</taxon>
        <taxon>Hypocreales</taxon>
        <taxon>Nectriaceae</taxon>
        <taxon>Fusarium</taxon>
        <taxon>Fusarium oxysporum species complex</taxon>
    </lineage>
</organism>
<feature type="region of interest" description="Disordered" evidence="1">
    <location>
        <begin position="35"/>
        <end position="60"/>
    </location>
</feature>
<keyword evidence="2" id="KW-0812">Transmembrane</keyword>
<reference evidence="3" key="2">
    <citation type="submission" date="2012-05" db="EMBL/GenBank/DDBJ databases">
        <title>Annotation of the Genome Sequence of Fusarium oxysporum f. sp. melonis 26406.</title>
        <authorList>
            <consortium name="The Broad Institute Genomics Platform"/>
            <person name="Ma L.-J."/>
            <person name="Corby-Kistler H."/>
            <person name="Broz K."/>
            <person name="Gale L.R."/>
            <person name="Jonkers W."/>
            <person name="O'Donnell K."/>
            <person name="Ploetz R."/>
            <person name="Steinberg C."/>
            <person name="Schwartz D.C."/>
            <person name="VanEtten H."/>
            <person name="Zhou S."/>
            <person name="Young S.K."/>
            <person name="Zeng Q."/>
            <person name="Gargeya S."/>
            <person name="Fitzgerald M."/>
            <person name="Abouelleil A."/>
            <person name="Alvarado L."/>
            <person name="Chapman S.B."/>
            <person name="Gainer-Dewar J."/>
            <person name="Goldberg J."/>
            <person name="Griggs A."/>
            <person name="Gujja S."/>
            <person name="Hansen M."/>
            <person name="Howarth C."/>
            <person name="Imamovic A."/>
            <person name="Ireland A."/>
            <person name="Larimer J."/>
            <person name="McCowan C."/>
            <person name="Murphy C."/>
            <person name="Pearson M."/>
            <person name="Poon T.W."/>
            <person name="Priest M."/>
            <person name="Roberts A."/>
            <person name="Saif S."/>
            <person name="Shea T."/>
            <person name="Sykes S."/>
            <person name="Wortman J."/>
            <person name="Nusbaum C."/>
            <person name="Birren B."/>
        </authorList>
    </citation>
    <scope>NUCLEOTIDE SEQUENCE</scope>
    <source>
        <strain evidence="3">26406</strain>
    </source>
</reference>
<sequence>MISSVETNSVIIAACIPMLLPFLKVLFQKRLSAPRPSSLGRVSDARPGSRTRNLRGINKPVEIQKRRTSDEVEERVEAVLLLKEPGQDEESGQNQTADNIRQPRRYPHDIILKGARKTEFK</sequence>
<keyword evidence="2" id="KW-0472">Membrane</keyword>
<feature type="region of interest" description="Disordered" evidence="1">
    <location>
        <begin position="83"/>
        <end position="121"/>
    </location>
</feature>
<dbReference type="VEuPathDB" id="FungiDB:FOMG_10700"/>
<reference evidence="3" key="1">
    <citation type="submission" date="2012-04" db="EMBL/GenBank/DDBJ databases">
        <title>The Genome Sequence of Fusarium oxysporum melonis.</title>
        <authorList>
            <consortium name="The Broad Institute Genome Sequencing Platform"/>
            <person name="Ma L.-J."/>
            <person name="Gale L.R."/>
            <person name="Schwartz D.C."/>
            <person name="Zhou S."/>
            <person name="Corby-Kistler H."/>
            <person name="Young S.K."/>
            <person name="Zeng Q."/>
            <person name="Gargeya S."/>
            <person name="Fitzgerald M."/>
            <person name="Haas B."/>
            <person name="Abouelleil A."/>
            <person name="Alvarado L."/>
            <person name="Arachchi H.M."/>
            <person name="Berlin A."/>
            <person name="Brown A."/>
            <person name="Chapman S.B."/>
            <person name="Chen Z."/>
            <person name="Dunbar C."/>
            <person name="Freedman E."/>
            <person name="Gearin G."/>
            <person name="Goldberg J."/>
            <person name="Griggs A."/>
            <person name="Gujja S."/>
            <person name="Heiman D."/>
            <person name="Howarth C."/>
            <person name="Larson L."/>
            <person name="Lui A."/>
            <person name="MacDonald P.J.P."/>
            <person name="Montmayeur A."/>
            <person name="Murphy C."/>
            <person name="Neiman D."/>
            <person name="Pearson M."/>
            <person name="Priest M."/>
            <person name="Roberts A."/>
            <person name="Saif S."/>
            <person name="Shea T."/>
            <person name="Shenoy N."/>
            <person name="Sisk P."/>
            <person name="Stolte C."/>
            <person name="Sykes S."/>
            <person name="Wortman J."/>
            <person name="Nusbaum C."/>
            <person name="Birren B."/>
        </authorList>
    </citation>
    <scope>NUCLEOTIDE SEQUENCE</scope>
    <source>
        <strain evidence="3">26406</strain>
    </source>
</reference>